<name>A0A1G2G3Y2_9BACT</name>
<evidence type="ECO:0000313" key="2">
    <source>
        <dbReference type="Proteomes" id="UP000177785"/>
    </source>
</evidence>
<comment type="caution">
    <text evidence="1">The sequence shown here is derived from an EMBL/GenBank/DDBJ whole genome shotgun (WGS) entry which is preliminary data.</text>
</comment>
<evidence type="ECO:0000313" key="1">
    <source>
        <dbReference type="EMBL" id="OGZ44939.1"/>
    </source>
</evidence>
<dbReference type="EMBL" id="MHNL01000011">
    <property type="protein sequence ID" value="OGZ44939.1"/>
    <property type="molecule type" value="Genomic_DNA"/>
</dbReference>
<proteinExistence type="predicted"/>
<sequence length="102" mass="11479">MSRPTDPLWMTPYRIYLSPGSWEIIKNLDACAVTSFETPWGSTFCLKTYSLGTGKKIFEAVQYQDSCRILVALQEASPSPGNTVWINSSLWDIRKKSKPSAD</sequence>
<dbReference type="AlphaFoldDB" id="A0A1G2G3Y2"/>
<gene>
    <name evidence="1" type="ORF">A2756_03670</name>
</gene>
<reference evidence="1 2" key="1">
    <citation type="journal article" date="2016" name="Nat. Commun.">
        <title>Thousands of microbial genomes shed light on interconnected biogeochemical processes in an aquifer system.</title>
        <authorList>
            <person name="Anantharaman K."/>
            <person name="Brown C.T."/>
            <person name="Hug L.A."/>
            <person name="Sharon I."/>
            <person name="Castelle C.J."/>
            <person name="Probst A.J."/>
            <person name="Thomas B.C."/>
            <person name="Singh A."/>
            <person name="Wilkins M.J."/>
            <person name="Karaoz U."/>
            <person name="Brodie E.L."/>
            <person name="Williams K.H."/>
            <person name="Hubbard S.S."/>
            <person name="Banfield J.F."/>
        </authorList>
    </citation>
    <scope>NUCLEOTIDE SEQUENCE [LARGE SCALE GENOMIC DNA]</scope>
</reference>
<organism evidence="1 2">
    <name type="scientific">Candidatus Ryanbacteria bacterium RIFCSPHIGHO2_01_FULL_48_27</name>
    <dbReference type="NCBI Taxonomy" id="1802115"/>
    <lineage>
        <taxon>Bacteria</taxon>
        <taxon>Candidatus Ryaniibacteriota</taxon>
    </lineage>
</organism>
<accession>A0A1G2G3Y2</accession>
<protein>
    <submittedName>
        <fullName evidence="1">Uncharacterized protein</fullName>
    </submittedName>
</protein>
<dbReference type="Proteomes" id="UP000177785">
    <property type="component" value="Unassembled WGS sequence"/>
</dbReference>